<dbReference type="Proteomes" id="UP000031972">
    <property type="component" value="Unassembled WGS sequence"/>
</dbReference>
<proteinExistence type="predicted"/>
<keyword evidence="3" id="KW-1185">Reference proteome</keyword>
<keyword evidence="1" id="KW-0472">Membrane</keyword>
<dbReference type="AlphaFoldDB" id="A0A0C2RVY0"/>
<keyword evidence="1" id="KW-0812">Transmembrane</keyword>
<gene>
    <name evidence="2" type="ORF">KR50_25890</name>
</gene>
<feature type="transmembrane region" description="Helical" evidence="1">
    <location>
        <begin position="6"/>
        <end position="22"/>
    </location>
</feature>
<evidence type="ECO:0000313" key="3">
    <source>
        <dbReference type="Proteomes" id="UP000031972"/>
    </source>
</evidence>
<accession>A0A0C2RVY0</accession>
<keyword evidence="1" id="KW-1133">Transmembrane helix</keyword>
<organism evidence="2 3">
    <name type="scientific">Jeotgalibacillus campisalis</name>
    <dbReference type="NCBI Taxonomy" id="220754"/>
    <lineage>
        <taxon>Bacteria</taxon>
        <taxon>Bacillati</taxon>
        <taxon>Bacillota</taxon>
        <taxon>Bacilli</taxon>
        <taxon>Bacillales</taxon>
        <taxon>Caryophanaceae</taxon>
        <taxon>Jeotgalibacillus</taxon>
    </lineage>
</organism>
<comment type="caution">
    <text evidence="2">The sequence shown here is derived from an EMBL/GenBank/DDBJ whole genome shotgun (WGS) entry which is preliminary data.</text>
</comment>
<reference evidence="2 3" key="1">
    <citation type="submission" date="2015-01" db="EMBL/GenBank/DDBJ databases">
        <title>Jeotgalibacillus campisalis genome sequencing.</title>
        <authorList>
            <person name="Goh K.M."/>
            <person name="Chan K.-G."/>
            <person name="Yaakop A.S."/>
            <person name="Ee R."/>
            <person name="Gan H.M."/>
            <person name="Chan C.S."/>
        </authorList>
    </citation>
    <scope>NUCLEOTIDE SEQUENCE [LARGE SCALE GENOMIC DNA]</scope>
    <source>
        <strain evidence="2 3">SF-57</strain>
    </source>
</reference>
<protein>
    <submittedName>
        <fullName evidence="2">Uncharacterized protein</fullName>
    </submittedName>
</protein>
<evidence type="ECO:0000256" key="1">
    <source>
        <dbReference type="SAM" id="Phobius"/>
    </source>
</evidence>
<dbReference type="EMBL" id="JXRR01000017">
    <property type="protein sequence ID" value="KIL45914.1"/>
    <property type="molecule type" value="Genomic_DNA"/>
</dbReference>
<name>A0A0C2RVY0_9BACL</name>
<evidence type="ECO:0000313" key="2">
    <source>
        <dbReference type="EMBL" id="KIL45914.1"/>
    </source>
</evidence>
<sequence>MNDHLLFSILIFLGLHSFLFVHQMKKIKDSLFFYVPAKVKLKNSDKT</sequence>